<dbReference type="PANTHER" id="PTHR28047:SF5">
    <property type="entry name" value="PROTEIN DCG1"/>
    <property type="match status" value="1"/>
</dbReference>
<dbReference type="Pfam" id="PF01177">
    <property type="entry name" value="Asp_Glu_race"/>
    <property type="match status" value="1"/>
</dbReference>
<sequence>MSEQSPDVVLVNPNTDRATTAMITGPEALADATRHVVALVQDLVHAPEGAPMVVVAAFGDPGVPELRDAGYRVTGIGEAALQAAAAGGRRFALATTTPDLAEAICGLVDRAGVADLFTGVELTTTDPLMLAEDPEACREELDAVVWRCLAAGAQRVVIGGGPLSDAAADLAGRYPDVIVEPLTAAAAVLAYSRHS</sequence>
<reference evidence="3" key="1">
    <citation type="submission" date="2015-11" db="EMBL/GenBank/DDBJ databases">
        <authorList>
            <person name="Dugat-Bony E."/>
        </authorList>
    </citation>
    <scope>NUCLEOTIDE SEQUENCE [LARGE SCALE GENOMIC DNA]</scope>
    <source>
        <strain evidence="3">Mu292</strain>
    </source>
</reference>
<proteinExistence type="inferred from homology"/>
<organism evidence="2 3">
    <name type="scientific">Corynebacterium variabile</name>
    <dbReference type="NCBI Taxonomy" id="1727"/>
    <lineage>
        <taxon>Bacteria</taxon>
        <taxon>Bacillati</taxon>
        <taxon>Actinomycetota</taxon>
        <taxon>Actinomycetes</taxon>
        <taxon>Mycobacteriales</taxon>
        <taxon>Corynebacteriaceae</taxon>
        <taxon>Corynebacterium</taxon>
    </lineage>
</organism>
<comment type="similarity">
    <text evidence="1">Belongs to the HyuE racemase family.</text>
</comment>
<dbReference type="AlphaFoldDB" id="A0A0X2NMS2"/>
<dbReference type="RefSeq" id="WP_014008980.1">
    <property type="nucleotide sequence ID" value="NZ_FAUH01000015.1"/>
</dbReference>
<evidence type="ECO:0000313" key="3">
    <source>
        <dbReference type="Proteomes" id="UP000182498"/>
    </source>
</evidence>
<protein>
    <submittedName>
        <fullName evidence="2">Hydantoin racemase</fullName>
    </submittedName>
</protein>
<gene>
    <name evidence="2" type="ORF">CVAR292_02134</name>
</gene>
<dbReference type="InterPro" id="IPR052186">
    <property type="entry name" value="Hydantoin_racemase-like"/>
</dbReference>
<dbReference type="GO" id="GO:0047661">
    <property type="term" value="F:amino-acid racemase activity"/>
    <property type="evidence" value="ECO:0007669"/>
    <property type="project" value="InterPro"/>
</dbReference>
<dbReference type="OrthoDB" id="9791723at2"/>
<dbReference type="Gene3D" id="3.40.50.12500">
    <property type="match status" value="1"/>
</dbReference>
<dbReference type="PANTHER" id="PTHR28047">
    <property type="entry name" value="PROTEIN DCG1"/>
    <property type="match status" value="1"/>
</dbReference>
<keyword evidence="3" id="KW-1185">Reference proteome</keyword>
<dbReference type="Proteomes" id="UP000182498">
    <property type="component" value="Unassembled WGS sequence"/>
</dbReference>
<evidence type="ECO:0000313" key="2">
    <source>
        <dbReference type="EMBL" id="CUU66787.1"/>
    </source>
</evidence>
<dbReference type="InterPro" id="IPR053714">
    <property type="entry name" value="Iso_Racemase_Enz_sf"/>
</dbReference>
<accession>A0A0X2NMS2</accession>
<evidence type="ECO:0000256" key="1">
    <source>
        <dbReference type="ARBA" id="ARBA00038414"/>
    </source>
</evidence>
<name>A0A0X2NMS2_9CORY</name>
<dbReference type="InterPro" id="IPR015942">
    <property type="entry name" value="Asp/Glu/hydantoin_racemase"/>
</dbReference>
<dbReference type="OMA" id="ATTQMMV"/>
<dbReference type="EMBL" id="FAUH01000015">
    <property type="protein sequence ID" value="CUU66787.1"/>
    <property type="molecule type" value="Genomic_DNA"/>
</dbReference>